<evidence type="ECO:0000313" key="3">
    <source>
        <dbReference type="Proteomes" id="UP000799291"/>
    </source>
</evidence>
<keyword evidence="3" id="KW-1185">Reference proteome</keyword>
<feature type="compositionally biased region" description="Polar residues" evidence="1">
    <location>
        <begin position="80"/>
        <end position="100"/>
    </location>
</feature>
<reference evidence="2" key="1">
    <citation type="journal article" date="2020" name="Stud. Mycol.">
        <title>101 Dothideomycetes genomes: a test case for predicting lifestyles and emergence of pathogens.</title>
        <authorList>
            <person name="Haridas S."/>
            <person name="Albert R."/>
            <person name="Binder M."/>
            <person name="Bloem J."/>
            <person name="Labutti K."/>
            <person name="Salamov A."/>
            <person name="Andreopoulos B."/>
            <person name="Baker S."/>
            <person name="Barry K."/>
            <person name="Bills G."/>
            <person name="Bluhm B."/>
            <person name="Cannon C."/>
            <person name="Castanera R."/>
            <person name="Culley D."/>
            <person name="Daum C."/>
            <person name="Ezra D."/>
            <person name="Gonzalez J."/>
            <person name="Henrissat B."/>
            <person name="Kuo A."/>
            <person name="Liang C."/>
            <person name="Lipzen A."/>
            <person name="Lutzoni F."/>
            <person name="Magnuson J."/>
            <person name="Mondo S."/>
            <person name="Nolan M."/>
            <person name="Ohm R."/>
            <person name="Pangilinan J."/>
            <person name="Park H.-J."/>
            <person name="Ramirez L."/>
            <person name="Alfaro M."/>
            <person name="Sun H."/>
            <person name="Tritt A."/>
            <person name="Yoshinaga Y."/>
            <person name="Zwiers L.-H."/>
            <person name="Turgeon B."/>
            <person name="Goodwin S."/>
            <person name="Spatafora J."/>
            <person name="Crous P."/>
            <person name="Grigoriev I."/>
        </authorList>
    </citation>
    <scope>NUCLEOTIDE SEQUENCE</scope>
    <source>
        <strain evidence="2">CBS 122367</strain>
    </source>
</reference>
<gene>
    <name evidence="2" type="ORF">K458DRAFT_194090</name>
</gene>
<feature type="compositionally biased region" description="Polar residues" evidence="1">
    <location>
        <begin position="109"/>
        <end position="129"/>
    </location>
</feature>
<evidence type="ECO:0000256" key="1">
    <source>
        <dbReference type="SAM" id="MobiDB-lite"/>
    </source>
</evidence>
<feature type="region of interest" description="Disordered" evidence="1">
    <location>
        <begin position="73"/>
        <end position="133"/>
    </location>
</feature>
<feature type="region of interest" description="Disordered" evidence="1">
    <location>
        <begin position="312"/>
        <end position="343"/>
    </location>
</feature>
<organism evidence="2 3">
    <name type="scientific">Lentithecium fluviatile CBS 122367</name>
    <dbReference type="NCBI Taxonomy" id="1168545"/>
    <lineage>
        <taxon>Eukaryota</taxon>
        <taxon>Fungi</taxon>
        <taxon>Dikarya</taxon>
        <taxon>Ascomycota</taxon>
        <taxon>Pezizomycotina</taxon>
        <taxon>Dothideomycetes</taxon>
        <taxon>Pleosporomycetidae</taxon>
        <taxon>Pleosporales</taxon>
        <taxon>Massarineae</taxon>
        <taxon>Lentitheciaceae</taxon>
        <taxon>Lentithecium</taxon>
    </lineage>
</organism>
<evidence type="ECO:0000313" key="2">
    <source>
        <dbReference type="EMBL" id="KAF2676151.1"/>
    </source>
</evidence>
<dbReference type="OrthoDB" id="5242988at2759"/>
<accession>A0A6G1IDV3</accession>
<dbReference type="Proteomes" id="UP000799291">
    <property type="component" value="Unassembled WGS sequence"/>
</dbReference>
<dbReference type="EMBL" id="MU005639">
    <property type="protein sequence ID" value="KAF2676151.1"/>
    <property type="molecule type" value="Genomic_DNA"/>
</dbReference>
<evidence type="ECO:0008006" key="4">
    <source>
        <dbReference type="Google" id="ProtNLM"/>
    </source>
</evidence>
<dbReference type="AlphaFoldDB" id="A0A6G1IDV3"/>
<proteinExistence type="predicted"/>
<sequence>MNCFGNDQDSRVLDPDILTMESMNCPDGEPLLFYQDSSTSYWQYGPSVDISSGHITADTMPLADYGPSCAGQWPTLDYPSPSSDQSSMGRAPSSNTSYNEPDSAEPFLESSSPENSLFGTRTQSPTFTTIAPRPNTCGSDVLFDLREPAPVAIPRAITSVEPKCTEGCKGKTFGRQYELDRHIREQHRCPHEDCADVRFSSSKEKREHERHHSEIGLGYRCGTCLLDPKQSKPTKPLSRGEKLKKHFKDFHGVDDDFDFRDFQCMKDRCYVSKAYGGIFFAFRHELEEHEKQEHSGLSARTELSECRADASSGTMYDSFPSGEKRPLNSASVSDAKRGKTRQVDSVVTAPAPHAYSVLHPEDRLGDSPHAIRPQVDGPSISSNAHLMSFSASEPEKAFPLSVVELRALTKHQSWNSLIEELHALGISPIFNSREGAIKLRGPCSSQLDRGKDLLEVLIHGIRARTPDTGNSNMADGRRLKAPHHQQVSIRAQPEIYALDSKENADVLALWNKRLLPRFPSIVQEAKIDGSYSVSLVLQKADGGLHPIIRFRSSRGQNTESREAVKDLVKSICDENGSPRLHVQFTKGTLVRLVGGSLEASILDDPSNDQRFPHERRPWHTPGLSASIGLSDCPHVSATLGGYISVDDRIYMLTVDHFISECPCSMSWEVRSPSISDISDVKDQLYKKIDDLSLRIRQTAPNEIPLGQVQELLFAGDIDEELEQYKRFERDLKGDDSQFAFARVRERCGVSQPPLRPSTNPFIPLPGALHRMDWSLSEVNVSHRMGKNIHRHGRVHEPTLRHLQAEVSRPGGLGPLCTATSEVFARESAYYVGTTSGFREGFVNPALVQYGDEYGITHEWALVVPGCEWLGDRDFQGDSGAWIMSNDDKLMGLLWGWDNGNLLFTPIQDVFADIAQKMQVDTHQIKLPEYSGPHSRQGSLLCRGINGALRTVSAQGVERPMELPITPQILRSPTIDHEKLRRRRSSGADSACSISSTPSLLSSASSFAEDIATRVHTPQGPVPPSLPAALPIRTKARAVPGDEEAIEEWVCIQCDGNAIDISALRLATGVPDTAIPYTRA</sequence>
<protein>
    <recommendedName>
        <fullName evidence="4">C2H2-type domain-containing protein</fullName>
    </recommendedName>
</protein>
<name>A0A6G1IDV3_9PLEO</name>